<feature type="region of interest" description="Disordered" evidence="1">
    <location>
        <begin position="152"/>
        <end position="400"/>
    </location>
</feature>
<feature type="compositionally biased region" description="Low complexity" evidence="1">
    <location>
        <begin position="590"/>
        <end position="604"/>
    </location>
</feature>
<comment type="caution">
    <text evidence="2">The sequence shown here is derived from an EMBL/GenBank/DDBJ whole genome shotgun (WGS) entry which is preliminary data.</text>
</comment>
<feature type="compositionally biased region" description="Acidic residues" evidence="1">
    <location>
        <begin position="185"/>
        <end position="236"/>
    </location>
</feature>
<dbReference type="EMBL" id="CAXAMN010028850">
    <property type="protein sequence ID" value="CAK9117887.1"/>
    <property type="molecule type" value="Genomic_DNA"/>
</dbReference>
<feature type="compositionally biased region" description="Basic and acidic residues" evidence="1">
    <location>
        <begin position="79"/>
        <end position="89"/>
    </location>
</feature>
<feature type="compositionally biased region" description="Basic and acidic residues" evidence="1">
    <location>
        <begin position="248"/>
        <end position="293"/>
    </location>
</feature>
<protein>
    <submittedName>
        <fullName evidence="2">Uncharacterized protein</fullName>
    </submittedName>
</protein>
<dbReference type="Proteomes" id="UP001642484">
    <property type="component" value="Unassembled WGS sequence"/>
</dbReference>
<name>A0ABP0SZT6_9DINO</name>
<sequence length="604" mass="67418">MAKSVTPVAPTRRHRSKSAPRGVSPDPKALRKASEKKAQPRRLQDVDLYTTPPPRTSKRSTSTGSKDSVRQRISFGENTIHDIEAENKSKQPSKGKVKSMGDKEAEKIFEALKDQSYGEDKVEARRKWWSRFERPGMFTKAPGIPRALMLKLKRSRRISKKTIRQMQNWWKSRLSKMQEEKNGEDSEDEGKDDESENEEPEDEAASSASEADDKEEEEDEQDEDEESETAEEEEEEEKPKKTAKKTGKKEPKESGKAKTLAKVEKKTEKESAKGKDKKSETKGKKKEEKEKVKVNGILKKNSPPPSEPSDGGSADESGEDKKGKSNSKAKRSSKTKEKERKDKAASKEKAVKASEAADGKRKKNTKGSDSEAPGKKKKSDEDDGKPLKEAEEGLVNSTSNRKEWQQFTRWVRNKKRCPAKIDTRQQLFKDFVDTGDFAKVEARFEQRLEETQRTSVKYGFRSEETVPDPELPGEGELLYFVMVEMNIEDIKELRRITQLEMEGTLDADGLKAFVEAGGCLDGKQHLALGNMVGADGMAKLVVKAKDALEKAQTLVNKVESITKVAKGRIDLAKALIRASEKKPKAKAEPKTTSGAAKGTEAAAA</sequence>
<feature type="compositionally biased region" description="Basic and acidic residues" evidence="1">
    <location>
        <begin position="334"/>
        <end position="359"/>
    </location>
</feature>
<keyword evidence="3" id="KW-1185">Reference proteome</keyword>
<evidence type="ECO:0000256" key="1">
    <source>
        <dbReference type="SAM" id="MobiDB-lite"/>
    </source>
</evidence>
<accession>A0ABP0SZT6</accession>
<proteinExistence type="predicted"/>
<feature type="compositionally biased region" description="Basic and acidic residues" evidence="1">
    <location>
        <begin position="580"/>
        <end position="589"/>
    </location>
</feature>
<feature type="region of interest" description="Disordered" evidence="1">
    <location>
        <begin position="580"/>
        <end position="604"/>
    </location>
</feature>
<feature type="compositionally biased region" description="Basic residues" evidence="1">
    <location>
        <begin position="324"/>
        <end position="333"/>
    </location>
</feature>
<organism evidence="2 3">
    <name type="scientific">Durusdinium trenchii</name>
    <dbReference type="NCBI Taxonomy" id="1381693"/>
    <lineage>
        <taxon>Eukaryota</taxon>
        <taxon>Sar</taxon>
        <taxon>Alveolata</taxon>
        <taxon>Dinophyceae</taxon>
        <taxon>Suessiales</taxon>
        <taxon>Symbiodiniaceae</taxon>
        <taxon>Durusdinium</taxon>
    </lineage>
</organism>
<reference evidence="2 3" key="1">
    <citation type="submission" date="2024-02" db="EMBL/GenBank/DDBJ databases">
        <authorList>
            <person name="Chen Y."/>
            <person name="Shah S."/>
            <person name="Dougan E. K."/>
            <person name="Thang M."/>
            <person name="Chan C."/>
        </authorList>
    </citation>
    <scope>NUCLEOTIDE SEQUENCE [LARGE SCALE GENOMIC DNA]</scope>
</reference>
<feature type="compositionally biased region" description="Basic and acidic residues" evidence="1">
    <location>
        <begin position="366"/>
        <end position="391"/>
    </location>
</feature>
<gene>
    <name evidence="2" type="ORF">CCMP2556_LOCUS55112</name>
</gene>
<feature type="region of interest" description="Disordered" evidence="1">
    <location>
        <begin position="1"/>
        <end position="102"/>
    </location>
</feature>
<feature type="compositionally biased region" description="Basic and acidic residues" evidence="1">
    <location>
        <begin position="28"/>
        <end position="45"/>
    </location>
</feature>
<evidence type="ECO:0000313" key="3">
    <source>
        <dbReference type="Proteomes" id="UP001642484"/>
    </source>
</evidence>
<evidence type="ECO:0000313" key="2">
    <source>
        <dbReference type="EMBL" id="CAK9117887.1"/>
    </source>
</evidence>
<feature type="compositionally biased region" description="Basic residues" evidence="1">
    <location>
        <begin position="152"/>
        <end position="163"/>
    </location>
</feature>